<comment type="subcellular location">
    <subcellularLocation>
        <location evidence="1">Cytoplasm</location>
    </subcellularLocation>
</comment>
<dbReference type="Pfam" id="PF13676">
    <property type="entry name" value="TIR_2"/>
    <property type="match status" value="1"/>
</dbReference>
<dbReference type="GO" id="GO:0030425">
    <property type="term" value="C:dendrite"/>
    <property type="evidence" value="ECO:0007669"/>
    <property type="project" value="TreeGrafter"/>
</dbReference>
<dbReference type="EMBL" id="UYRU01103108">
    <property type="protein sequence ID" value="VDN41935.1"/>
    <property type="molecule type" value="Genomic_DNA"/>
</dbReference>
<dbReference type="Proteomes" id="UP000281553">
    <property type="component" value="Unassembled WGS sequence"/>
</dbReference>
<evidence type="ECO:0000256" key="2">
    <source>
        <dbReference type="ARBA" id="ARBA00022490"/>
    </source>
</evidence>
<name>A0A3P7NH13_DIBLA</name>
<reference evidence="5 6" key="1">
    <citation type="submission" date="2018-11" db="EMBL/GenBank/DDBJ databases">
        <authorList>
            <consortium name="Pathogen Informatics"/>
        </authorList>
    </citation>
    <scope>NUCLEOTIDE SEQUENCE [LARGE SCALE GENOMIC DNA]</scope>
</reference>
<feature type="domain" description="TIR" evidence="4">
    <location>
        <begin position="1"/>
        <end position="79"/>
    </location>
</feature>
<dbReference type="SUPFAM" id="SSF52200">
    <property type="entry name" value="Toll/Interleukin receptor TIR domain"/>
    <property type="match status" value="1"/>
</dbReference>
<feature type="non-terminal residue" evidence="5">
    <location>
        <position position="79"/>
    </location>
</feature>
<evidence type="ECO:0000313" key="5">
    <source>
        <dbReference type="EMBL" id="VDN41935.1"/>
    </source>
</evidence>
<dbReference type="GO" id="GO:0034128">
    <property type="term" value="P:negative regulation of MyD88-independent toll-like receptor signaling pathway"/>
    <property type="evidence" value="ECO:0007669"/>
    <property type="project" value="InterPro"/>
</dbReference>
<dbReference type="OrthoDB" id="202764at2759"/>
<dbReference type="PROSITE" id="PS50104">
    <property type="entry name" value="TIR"/>
    <property type="match status" value="1"/>
</dbReference>
<dbReference type="GO" id="GO:0007165">
    <property type="term" value="P:signal transduction"/>
    <property type="evidence" value="ECO:0007669"/>
    <property type="project" value="InterPro"/>
</dbReference>
<evidence type="ECO:0000259" key="4">
    <source>
        <dbReference type="PROSITE" id="PS50104"/>
    </source>
</evidence>
<evidence type="ECO:0000256" key="3">
    <source>
        <dbReference type="ARBA" id="ARBA00022737"/>
    </source>
</evidence>
<dbReference type="PANTHER" id="PTHR22998:SF1">
    <property type="entry name" value="NAD(+) HYDROLASE SARM1"/>
    <property type="match status" value="1"/>
</dbReference>
<gene>
    <name evidence="5" type="ORF">DILT_LOCUS18686</name>
</gene>
<dbReference type="InterPro" id="IPR035897">
    <property type="entry name" value="Toll_tir_struct_dom_sf"/>
</dbReference>
<dbReference type="InterPro" id="IPR039184">
    <property type="entry name" value="SARM1"/>
</dbReference>
<dbReference type="GO" id="GO:0003953">
    <property type="term" value="F:NAD+ nucleosidase activity"/>
    <property type="evidence" value="ECO:0007669"/>
    <property type="project" value="InterPro"/>
</dbReference>
<keyword evidence="2" id="KW-0963">Cytoplasm</keyword>
<keyword evidence="6" id="KW-1185">Reference proteome</keyword>
<dbReference type="GO" id="GO:0035591">
    <property type="term" value="F:signaling adaptor activity"/>
    <property type="evidence" value="ECO:0007669"/>
    <property type="project" value="InterPro"/>
</dbReference>
<dbReference type="GO" id="GO:0005737">
    <property type="term" value="C:cytoplasm"/>
    <property type="evidence" value="ECO:0007669"/>
    <property type="project" value="UniProtKB-SubCell"/>
</dbReference>
<accession>A0A3P7NH13</accession>
<keyword evidence="3" id="KW-0677">Repeat</keyword>
<dbReference type="AlphaFoldDB" id="A0A3P7NH13"/>
<evidence type="ECO:0000256" key="1">
    <source>
        <dbReference type="ARBA" id="ARBA00004496"/>
    </source>
</evidence>
<evidence type="ECO:0000313" key="6">
    <source>
        <dbReference type="Proteomes" id="UP000281553"/>
    </source>
</evidence>
<protein>
    <recommendedName>
        <fullName evidence="4">TIR domain-containing protein</fullName>
    </recommendedName>
</protein>
<organism evidence="5 6">
    <name type="scientific">Dibothriocephalus latus</name>
    <name type="common">Fish tapeworm</name>
    <name type="synonym">Diphyllobothrium latum</name>
    <dbReference type="NCBI Taxonomy" id="60516"/>
    <lineage>
        <taxon>Eukaryota</taxon>
        <taxon>Metazoa</taxon>
        <taxon>Spiralia</taxon>
        <taxon>Lophotrochozoa</taxon>
        <taxon>Platyhelminthes</taxon>
        <taxon>Cestoda</taxon>
        <taxon>Eucestoda</taxon>
        <taxon>Diphyllobothriidea</taxon>
        <taxon>Diphyllobothriidae</taxon>
        <taxon>Dibothriocephalus</taxon>
    </lineage>
</organism>
<dbReference type="PANTHER" id="PTHR22998">
    <property type="entry name" value="SARM1"/>
    <property type="match status" value="1"/>
</dbReference>
<dbReference type="Gene3D" id="3.40.50.10140">
    <property type="entry name" value="Toll/interleukin-1 receptor homology (TIR) domain"/>
    <property type="match status" value="1"/>
</dbReference>
<dbReference type="GO" id="GO:0048678">
    <property type="term" value="P:response to axon injury"/>
    <property type="evidence" value="ECO:0007669"/>
    <property type="project" value="InterPro"/>
</dbReference>
<sequence length="79" mass="9057">MDAFISYRRSNGSHLASLLKVHLESRGYRIFLDINSLPAGRFDYCLLNSVSRAINFILVLTPNALDRCLNDEDCNDWVH</sequence>
<proteinExistence type="predicted"/>
<dbReference type="InterPro" id="IPR000157">
    <property type="entry name" value="TIR_dom"/>
</dbReference>